<gene>
    <name evidence="8" type="ORF">CR103_01185</name>
</gene>
<dbReference type="AlphaFoldDB" id="A0A2G8T705"/>
<evidence type="ECO:0000256" key="4">
    <source>
        <dbReference type="ARBA" id="ARBA00022989"/>
    </source>
</evidence>
<dbReference type="Proteomes" id="UP000228593">
    <property type="component" value="Unassembled WGS sequence"/>
</dbReference>
<keyword evidence="4 6" id="KW-1133">Transmembrane helix</keyword>
<protein>
    <submittedName>
        <fullName evidence="8">EamA family transporter</fullName>
    </submittedName>
</protein>
<feature type="transmembrane region" description="Helical" evidence="6">
    <location>
        <begin position="65"/>
        <end position="84"/>
    </location>
</feature>
<feature type="transmembrane region" description="Helical" evidence="6">
    <location>
        <begin position="36"/>
        <end position="53"/>
    </location>
</feature>
<proteinExistence type="inferred from homology"/>
<dbReference type="InterPro" id="IPR000620">
    <property type="entry name" value="EamA_dom"/>
</dbReference>
<dbReference type="InterPro" id="IPR037185">
    <property type="entry name" value="EmrE-like"/>
</dbReference>
<dbReference type="GO" id="GO:0016020">
    <property type="term" value="C:membrane"/>
    <property type="evidence" value="ECO:0007669"/>
    <property type="project" value="UniProtKB-SubCell"/>
</dbReference>
<comment type="similarity">
    <text evidence="2">Belongs to the EamA transporter family.</text>
</comment>
<keyword evidence="9" id="KW-1185">Reference proteome</keyword>
<comment type="subcellular location">
    <subcellularLocation>
        <location evidence="1">Membrane</location>
        <topology evidence="1">Multi-pass membrane protein</topology>
    </subcellularLocation>
</comment>
<reference evidence="8 9" key="1">
    <citation type="submission" date="2017-10" db="EMBL/GenBank/DDBJ databases">
        <title>Massilia psychrophilum sp. nov., a novel purple-pigmented bacterium isolated from Tianshan glacier, Xinjiang Municipality, China.</title>
        <authorList>
            <person name="Wang H."/>
        </authorList>
    </citation>
    <scope>NUCLEOTIDE SEQUENCE [LARGE SCALE GENOMIC DNA]</scope>
    <source>
        <strain evidence="8 9">JCM 30813</strain>
    </source>
</reference>
<feature type="transmembrane region" description="Helical" evidence="6">
    <location>
        <begin position="186"/>
        <end position="206"/>
    </location>
</feature>
<dbReference type="SUPFAM" id="SSF103481">
    <property type="entry name" value="Multidrug resistance efflux transporter EmrE"/>
    <property type="match status" value="2"/>
</dbReference>
<evidence type="ECO:0000256" key="1">
    <source>
        <dbReference type="ARBA" id="ARBA00004141"/>
    </source>
</evidence>
<comment type="caution">
    <text evidence="8">The sequence shown here is derived from an EMBL/GenBank/DDBJ whole genome shotgun (WGS) entry which is preliminary data.</text>
</comment>
<keyword evidence="5 6" id="KW-0472">Membrane</keyword>
<evidence type="ECO:0000313" key="9">
    <source>
        <dbReference type="Proteomes" id="UP000228593"/>
    </source>
</evidence>
<evidence type="ECO:0000256" key="6">
    <source>
        <dbReference type="SAM" id="Phobius"/>
    </source>
</evidence>
<evidence type="ECO:0000256" key="3">
    <source>
        <dbReference type="ARBA" id="ARBA00022692"/>
    </source>
</evidence>
<dbReference type="PANTHER" id="PTHR32322:SF2">
    <property type="entry name" value="EAMA DOMAIN-CONTAINING PROTEIN"/>
    <property type="match status" value="1"/>
</dbReference>
<feature type="transmembrane region" description="Helical" evidence="6">
    <location>
        <begin position="218"/>
        <end position="238"/>
    </location>
</feature>
<feature type="transmembrane region" description="Helical" evidence="6">
    <location>
        <begin position="155"/>
        <end position="174"/>
    </location>
</feature>
<dbReference type="EMBL" id="PDOB01000001">
    <property type="protein sequence ID" value="PIL41835.1"/>
    <property type="molecule type" value="Genomic_DNA"/>
</dbReference>
<organism evidence="8 9">
    <name type="scientific">Massilia psychrophila</name>
    <dbReference type="NCBI Taxonomy" id="1603353"/>
    <lineage>
        <taxon>Bacteria</taxon>
        <taxon>Pseudomonadati</taxon>
        <taxon>Pseudomonadota</taxon>
        <taxon>Betaproteobacteria</taxon>
        <taxon>Burkholderiales</taxon>
        <taxon>Oxalobacteraceae</taxon>
        <taxon>Telluria group</taxon>
        <taxon>Massilia</taxon>
    </lineage>
</organism>
<name>A0A2G8T705_9BURK</name>
<dbReference type="OrthoDB" id="2352272at2"/>
<feature type="transmembrane region" description="Helical" evidence="6">
    <location>
        <begin position="124"/>
        <end position="143"/>
    </location>
</feature>
<dbReference type="Pfam" id="PF00892">
    <property type="entry name" value="EamA"/>
    <property type="match status" value="2"/>
</dbReference>
<dbReference type="PANTHER" id="PTHR32322">
    <property type="entry name" value="INNER MEMBRANE TRANSPORTER"/>
    <property type="match status" value="1"/>
</dbReference>
<feature type="domain" description="EamA" evidence="7">
    <location>
        <begin position="5"/>
        <end position="135"/>
    </location>
</feature>
<evidence type="ECO:0000256" key="5">
    <source>
        <dbReference type="ARBA" id="ARBA00023136"/>
    </source>
</evidence>
<dbReference type="RefSeq" id="WP_099914319.1">
    <property type="nucleotide sequence ID" value="NZ_BMHS01000001.1"/>
</dbReference>
<sequence length="316" mass="34532">MSSPLLFAIASLIWGSTFWAITLQLGEVAPAVSVAYRFGIACATLFAWCLLRGDRLRLPWRTQRWLMLQGFLTFCLSYLCTYNAEQYLVSALVAVLFALMVFWTPICSRILFGSAIGWRTWSAGAVAMGGVGLLFSRSIGTAWQEIVKGGSGHFLLGLGLALVATIASSAGNVIVGKVREQCPNLLLTMAWSMFWGTALVLVWVALSGERLVLPTQPHYWMSLLYLSIFGSVIAFNAYFTLINRIGSQKAVYVGVVTPVISVLLSIQLEHYRPGALEWLGMVVCLSSVAWAVRAPAPRTVSSPTARIQPTPVFETP</sequence>
<feature type="domain" description="EamA" evidence="7">
    <location>
        <begin position="156"/>
        <end position="291"/>
    </location>
</feature>
<evidence type="ECO:0000259" key="7">
    <source>
        <dbReference type="Pfam" id="PF00892"/>
    </source>
</evidence>
<keyword evidence="3 6" id="KW-0812">Transmembrane</keyword>
<dbReference type="InterPro" id="IPR050638">
    <property type="entry name" value="AA-Vitamin_Transporters"/>
</dbReference>
<evidence type="ECO:0000313" key="8">
    <source>
        <dbReference type="EMBL" id="PIL41835.1"/>
    </source>
</evidence>
<accession>A0A2G8T705</accession>
<evidence type="ECO:0000256" key="2">
    <source>
        <dbReference type="ARBA" id="ARBA00007362"/>
    </source>
</evidence>
<feature type="transmembrane region" description="Helical" evidence="6">
    <location>
        <begin position="90"/>
        <end position="112"/>
    </location>
</feature>